<protein>
    <submittedName>
        <fullName evidence="2">Uncharacterized protein</fullName>
    </submittedName>
</protein>
<feature type="chain" id="PRO_5046422819" evidence="1">
    <location>
        <begin position="19"/>
        <end position="223"/>
    </location>
</feature>
<organism evidence="2 3">
    <name type="scientific">Francisella sciaenopsi</name>
    <dbReference type="NCBI Taxonomy" id="3055034"/>
    <lineage>
        <taxon>Bacteria</taxon>
        <taxon>Pseudomonadati</taxon>
        <taxon>Pseudomonadota</taxon>
        <taxon>Gammaproteobacteria</taxon>
        <taxon>Thiotrichales</taxon>
        <taxon>Francisellaceae</taxon>
        <taxon>Francisella</taxon>
    </lineage>
</organism>
<proteinExistence type="predicted"/>
<sequence length="223" mass="24781">MKKAIVLTLGIAPLLVFATDLDQQVPLKGSDYITTDVGATYIYVYNHLDKPAKLTPAFDLTVKGCNKSKTKCVYDTVTEMGSDKPYFANESVYEIKGGVVYFSSIKGGKPDGTTVDIDSKPQELFPKEIILNKIDTINYSDEMSDNQGTSVFTKVIPEIVINGNTYKNCIRMDNDVNNCYKNKDDSSKSCHHIIDYEIYCKGVGLVTENIDGDTLLLEKITKK</sequence>
<accession>A0ABQ6PIM8</accession>
<evidence type="ECO:0000256" key="1">
    <source>
        <dbReference type="SAM" id="SignalP"/>
    </source>
</evidence>
<keyword evidence="1" id="KW-0732">Signal</keyword>
<feature type="signal peptide" evidence="1">
    <location>
        <begin position="1"/>
        <end position="18"/>
    </location>
</feature>
<reference evidence="2 3" key="1">
    <citation type="journal article" date="2024" name="Dis. Aquat. Organ.">
        <title>Francisella sciaenopsi sp. nov. isolated from diseased red drum Sciaenops ocellatus in Florida, USA.</title>
        <authorList>
            <person name="Kawahara M."/>
            <person name="Cody T.T."/>
            <person name="Yanong R.P.E."/>
            <person name="Henderson E."/>
            <person name="Yazdi Z."/>
            <person name="Soto E."/>
        </authorList>
    </citation>
    <scope>NUCLEOTIDE SEQUENCE [LARGE SCALE GENOMIC DNA]</scope>
    <source>
        <strain evidence="2 3">R22-20-7</strain>
    </source>
</reference>
<dbReference type="Proteomes" id="UP001628164">
    <property type="component" value="Unassembled WGS sequence"/>
</dbReference>
<dbReference type="RefSeq" id="WP_407877942.1">
    <property type="nucleotide sequence ID" value="NZ_BTHG01000007.1"/>
</dbReference>
<keyword evidence="3" id="KW-1185">Reference proteome</keyword>
<dbReference type="EMBL" id="BTHG01000007">
    <property type="protein sequence ID" value="GMN90234.1"/>
    <property type="molecule type" value="Genomic_DNA"/>
</dbReference>
<evidence type="ECO:0000313" key="2">
    <source>
        <dbReference type="EMBL" id="GMN90234.1"/>
    </source>
</evidence>
<name>A0ABQ6PIM8_9GAMM</name>
<gene>
    <name evidence="2" type="ORF">fsci_17220</name>
</gene>
<comment type="caution">
    <text evidence="2">The sequence shown here is derived from an EMBL/GenBank/DDBJ whole genome shotgun (WGS) entry which is preliminary data.</text>
</comment>
<evidence type="ECO:0000313" key="3">
    <source>
        <dbReference type="Proteomes" id="UP001628164"/>
    </source>
</evidence>